<evidence type="ECO:0000256" key="4">
    <source>
        <dbReference type="ARBA" id="ARBA00023163"/>
    </source>
</evidence>
<organism evidence="6 7">
    <name type="scientific">Stackebrandtia albiflava</name>
    <dbReference type="NCBI Taxonomy" id="406432"/>
    <lineage>
        <taxon>Bacteria</taxon>
        <taxon>Bacillati</taxon>
        <taxon>Actinomycetota</taxon>
        <taxon>Actinomycetes</taxon>
        <taxon>Glycomycetales</taxon>
        <taxon>Glycomycetaceae</taxon>
        <taxon>Stackebrandtia</taxon>
    </lineage>
</organism>
<dbReference type="SUPFAM" id="SSF53850">
    <property type="entry name" value="Periplasmic binding protein-like II"/>
    <property type="match status" value="1"/>
</dbReference>
<dbReference type="Proteomes" id="UP000321617">
    <property type="component" value="Unassembled WGS sequence"/>
</dbReference>
<dbReference type="FunFam" id="1.10.10.10:FF:000001">
    <property type="entry name" value="LysR family transcriptional regulator"/>
    <property type="match status" value="1"/>
</dbReference>
<sequence length="298" mass="32435">MLDPRRLRLLCEFASRGSIAAAADSLGYTASAVSQQLAALEREAGHALLDRTARSATLTEAGRKLVEHALTILSAIEAAESALAAQDATPHGQVVVTAYPTAAVALAPPVANRLRRHHSLTLQLRQARPQESLDQVRSGEADIALVDEWPGHGWPRTPGLSWHFLCHDPLVLVVPQDHPLAGEPAIDVGEITAESWIMGLDTEPSRQALDRLLTDRVQPEVRWEFEGLDTIITLVSRGLGITIAPRMAVVDRHYRVRMRELKDAPGRDVFAVYRTASAERPAVAEVLRLLGVAAGKLR</sequence>
<dbReference type="Pfam" id="PF00126">
    <property type="entry name" value="HTH_1"/>
    <property type="match status" value="1"/>
</dbReference>
<dbReference type="PANTHER" id="PTHR30346:SF29">
    <property type="entry name" value="LYSR SUBSTRATE-BINDING"/>
    <property type="match status" value="1"/>
</dbReference>
<keyword evidence="4" id="KW-0804">Transcription</keyword>
<keyword evidence="7" id="KW-1185">Reference proteome</keyword>
<dbReference type="Gene3D" id="3.40.190.10">
    <property type="entry name" value="Periplasmic binding protein-like II"/>
    <property type="match status" value="2"/>
</dbReference>
<evidence type="ECO:0000313" key="7">
    <source>
        <dbReference type="Proteomes" id="UP000321617"/>
    </source>
</evidence>
<proteinExistence type="inferred from homology"/>
<keyword evidence="3 6" id="KW-0238">DNA-binding</keyword>
<name>A0A562UQK1_9ACTN</name>
<evidence type="ECO:0000313" key="6">
    <source>
        <dbReference type="EMBL" id="TWJ07902.1"/>
    </source>
</evidence>
<gene>
    <name evidence="6" type="ORF">LX16_4684</name>
</gene>
<comment type="similarity">
    <text evidence="1">Belongs to the LysR transcriptional regulatory family.</text>
</comment>
<protein>
    <submittedName>
        <fullName evidence="6">DNA-binding transcriptional LysR family regulator</fullName>
    </submittedName>
</protein>
<dbReference type="InterPro" id="IPR000847">
    <property type="entry name" value="LysR_HTH_N"/>
</dbReference>
<dbReference type="OrthoDB" id="3673085at2"/>
<dbReference type="InterPro" id="IPR005119">
    <property type="entry name" value="LysR_subst-bd"/>
</dbReference>
<evidence type="ECO:0000259" key="5">
    <source>
        <dbReference type="PROSITE" id="PS50931"/>
    </source>
</evidence>
<feature type="domain" description="HTH lysR-type" evidence="5">
    <location>
        <begin position="2"/>
        <end position="59"/>
    </location>
</feature>
<comment type="caution">
    <text evidence="6">The sequence shown here is derived from an EMBL/GenBank/DDBJ whole genome shotgun (WGS) entry which is preliminary data.</text>
</comment>
<dbReference type="InterPro" id="IPR036390">
    <property type="entry name" value="WH_DNA-bd_sf"/>
</dbReference>
<reference evidence="6 7" key="1">
    <citation type="journal article" date="2013" name="Stand. Genomic Sci.">
        <title>Genomic Encyclopedia of Type Strains, Phase I: The one thousand microbial genomes (KMG-I) project.</title>
        <authorList>
            <person name="Kyrpides N.C."/>
            <person name="Woyke T."/>
            <person name="Eisen J.A."/>
            <person name="Garrity G."/>
            <person name="Lilburn T.G."/>
            <person name="Beck B.J."/>
            <person name="Whitman W.B."/>
            <person name="Hugenholtz P."/>
            <person name="Klenk H.P."/>
        </authorList>
    </citation>
    <scope>NUCLEOTIDE SEQUENCE [LARGE SCALE GENOMIC DNA]</scope>
    <source>
        <strain evidence="6 7">DSM 45044</strain>
    </source>
</reference>
<dbReference type="GO" id="GO:0003700">
    <property type="term" value="F:DNA-binding transcription factor activity"/>
    <property type="evidence" value="ECO:0007669"/>
    <property type="project" value="InterPro"/>
</dbReference>
<dbReference type="InterPro" id="IPR036388">
    <property type="entry name" value="WH-like_DNA-bd_sf"/>
</dbReference>
<dbReference type="PROSITE" id="PS50931">
    <property type="entry name" value="HTH_LYSR"/>
    <property type="match status" value="1"/>
</dbReference>
<dbReference type="GO" id="GO:0003677">
    <property type="term" value="F:DNA binding"/>
    <property type="evidence" value="ECO:0007669"/>
    <property type="project" value="UniProtKB-KW"/>
</dbReference>
<dbReference type="SUPFAM" id="SSF46785">
    <property type="entry name" value="Winged helix' DNA-binding domain"/>
    <property type="match status" value="1"/>
</dbReference>
<dbReference type="EMBL" id="VLLL01000009">
    <property type="protein sequence ID" value="TWJ07902.1"/>
    <property type="molecule type" value="Genomic_DNA"/>
</dbReference>
<accession>A0A562UQK1</accession>
<dbReference type="RefSeq" id="WP_147143236.1">
    <property type="nucleotide sequence ID" value="NZ_BAABIJ010000005.1"/>
</dbReference>
<dbReference type="Gene3D" id="1.10.10.10">
    <property type="entry name" value="Winged helix-like DNA-binding domain superfamily/Winged helix DNA-binding domain"/>
    <property type="match status" value="1"/>
</dbReference>
<dbReference type="AlphaFoldDB" id="A0A562UQK1"/>
<evidence type="ECO:0000256" key="3">
    <source>
        <dbReference type="ARBA" id="ARBA00023125"/>
    </source>
</evidence>
<dbReference type="GO" id="GO:0032993">
    <property type="term" value="C:protein-DNA complex"/>
    <property type="evidence" value="ECO:0007669"/>
    <property type="project" value="TreeGrafter"/>
</dbReference>
<dbReference type="PANTHER" id="PTHR30346">
    <property type="entry name" value="TRANSCRIPTIONAL DUAL REGULATOR HCAR-RELATED"/>
    <property type="match status" value="1"/>
</dbReference>
<dbReference type="Pfam" id="PF03466">
    <property type="entry name" value="LysR_substrate"/>
    <property type="match status" value="1"/>
</dbReference>
<evidence type="ECO:0000256" key="1">
    <source>
        <dbReference type="ARBA" id="ARBA00009437"/>
    </source>
</evidence>
<evidence type="ECO:0000256" key="2">
    <source>
        <dbReference type="ARBA" id="ARBA00023015"/>
    </source>
</evidence>
<keyword evidence="2" id="KW-0805">Transcription regulation</keyword>